<dbReference type="InterPro" id="IPR038287">
    <property type="entry name" value="Cse2_sf"/>
</dbReference>
<reference evidence="1" key="2">
    <citation type="submission" date="2022-10" db="EMBL/GenBank/DDBJ databases">
        <authorList>
            <person name="Trinh H.N."/>
        </authorList>
    </citation>
    <scope>NUCLEOTIDE SEQUENCE</scope>
    <source>
        <strain evidence="1">RN2-1</strain>
    </source>
</reference>
<dbReference type="EMBL" id="JAPDNT010000025">
    <property type="protein sequence ID" value="MCW3476875.1"/>
    <property type="molecule type" value="Genomic_DNA"/>
</dbReference>
<name>A0AA41YUS8_9PROT</name>
<reference evidence="1" key="1">
    <citation type="submission" date="2022-09" db="EMBL/GenBank/DDBJ databases">
        <title>Rhodovastum sp. nov. RN2-1 isolated from soil in Seongnam, South Korea.</title>
        <authorList>
            <person name="Le N.T."/>
        </authorList>
    </citation>
    <scope>NUCLEOTIDE SEQUENCE</scope>
    <source>
        <strain evidence="1">RN2-1</strain>
    </source>
</reference>
<protein>
    <submittedName>
        <fullName evidence="1">Type I-E CRISPR-associated protein Cse2/CasB</fullName>
    </submittedName>
</protein>
<dbReference type="RefSeq" id="WP_264715716.1">
    <property type="nucleotide sequence ID" value="NZ_JAPDNT010000025.1"/>
</dbReference>
<dbReference type="Gene3D" id="1.10.520.40">
    <property type="entry name" value="CRISPR-associated protein Cse2"/>
    <property type="match status" value="1"/>
</dbReference>
<organism evidence="1 2">
    <name type="scientific">Limobrevibacterium gyesilva</name>
    <dbReference type="NCBI Taxonomy" id="2991712"/>
    <lineage>
        <taxon>Bacteria</taxon>
        <taxon>Pseudomonadati</taxon>
        <taxon>Pseudomonadota</taxon>
        <taxon>Alphaproteobacteria</taxon>
        <taxon>Acetobacterales</taxon>
        <taxon>Acetobacteraceae</taxon>
        <taxon>Limobrevibacterium</taxon>
    </lineage>
</organism>
<proteinExistence type="predicted"/>
<dbReference type="Pfam" id="PF09485">
    <property type="entry name" value="CRISPR_Cse2"/>
    <property type="match status" value="1"/>
</dbReference>
<dbReference type="CDD" id="cd09731">
    <property type="entry name" value="Cse2_I-E"/>
    <property type="match status" value="1"/>
</dbReference>
<accession>A0AA41YUS8</accession>
<dbReference type="Proteomes" id="UP001165679">
    <property type="component" value="Unassembled WGS sequence"/>
</dbReference>
<keyword evidence="2" id="KW-1185">Reference proteome</keyword>
<dbReference type="InterPro" id="IPR013382">
    <property type="entry name" value="CRISPR-assoc_prot_Cse2"/>
</dbReference>
<gene>
    <name evidence="1" type="primary">casB</name>
    <name evidence="1" type="ORF">OL599_20100</name>
</gene>
<evidence type="ECO:0000313" key="2">
    <source>
        <dbReference type="Proteomes" id="UP001165679"/>
    </source>
</evidence>
<dbReference type="NCBIfam" id="TIGR02548">
    <property type="entry name" value="casB_cse2"/>
    <property type="match status" value="1"/>
</dbReference>
<evidence type="ECO:0000313" key="1">
    <source>
        <dbReference type="EMBL" id="MCW3476875.1"/>
    </source>
</evidence>
<comment type="caution">
    <text evidence="1">The sequence shown here is derived from an EMBL/GenBank/DDBJ whole genome shotgun (WGS) entry which is preliminary data.</text>
</comment>
<dbReference type="AlphaFoldDB" id="A0AA41YUS8"/>
<sequence length="186" mass="20157">MSPKTGPIAAAWWRDLQPCDEAGKPRRGDRAALARLRRCATVMEAAGEPAAIALCRRLGGTECDLGRAALIAAVLAHVRDNVGGLPVARQVGVQQDGKAAISDLRFRRLLQADTDDEQLIGFRRLVALAGHKLNVADLAASLWRWNDKQRRRWIYAYHEAPDFGTTADITANDADAVAFASEDASA</sequence>